<evidence type="ECO:0000313" key="2">
    <source>
        <dbReference type="Proteomes" id="UP000008630"/>
    </source>
</evidence>
<reference key="1">
    <citation type="submission" date="2010-11" db="EMBL/GenBank/DDBJ databases">
        <title>The complete genome of Bacteroides helcogenes P 36-108.</title>
        <authorList>
            <consortium name="US DOE Joint Genome Institute (JGI-PGF)"/>
            <person name="Lucas S."/>
            <person name="Copeland A."/>
            <person name="Lapidus A."/>
            <person name="Bruce D."/>
            <person name="Goodwin L."/>
            <person name="Pitluck S."/>
            <person name="Kyrpides N."/>
            <person name="Mavromatis K."/>
            <person name="Ivanova N."/>
            <person name="Zeytun A."/>
            <person name="Brettin T."/>
            <person name="Detter J.C."/>
            <person name="Tapia R."/>
            <person name="Han C."/>
            <person name="Land M."/>
            <person name="Hauser L."/>
            <person name="Markowitz V."/>
            <person name="Cheng J.-F."/>
            <person name="Hugenholtz P."/>
            <person name="Woyke T."/>
            <person name="Wu D."/>
            <person name="Gronow S."/>
            <person name="Wellnitz S."/>
            <person name="Brambilla E."/>
            <person name="Klenk H.-P."/>
            <person name="Eisen J.A."/>
        </authorList>
    </citation>
    <scope>NUCLEOTIDE SEQUENCE</scope>
    <source>
        <strain>P 36-108</strain>
    </source>
</reference>
<dbReference type="EMBL" id="CP002352">
    <property type="protein sequence ID" value="ADV44427.1"/>
    <property type="molecule type" value="Genomic_DNA"/>
</dbReference>
<dbReference type="AlphaFoldDB" id="E6SUT2"/>
<dbReference type="OrthoDB" id="1031757at2"/>
<accession>E6SUT2</accession>
<gene>
    <name evidence="1" type="ordered locus">Bache_2462</name>
</gene>
<dbReference type="RefSeq" id="WP_013548016.1">
    <property type="nucleotide sequence ID" value="NC_014933.1"/>
</dbReference>
<evidence type="ECO:0000313" key="1">
    <source>
        <dbReference type="EMBL" id="ADV44427.1"/>
    </source>
</evidence>
<protein>
    <submittedName>
        <fullName evidence="1">Uncharacterized protein</fullName>
    </submittedName>
</protein>
<dbReference type="eggNOG" id="ENOG5031J9N">
    <property type="taxonomic scope" value="Bacteria"/>
</dbReference>
<keyword evidence="2" id="KW-1185">Reference proteome</keyword>
<proteinExistence type="predicted"/>
<reference evidence="1 2" key="2">
    <citation type="journal article" date="2011" name="Stand. Genomic Sci.">
        <title>Complete genome sequence of Bacteroides helcogenes type strain (P 36-108).</title>
        <authorList>
            <person name="Pati A."/>
            <person name="Gronow S."/>
            <person name="Zeytun A."/>
            <person name="Lapidus A."/>
            <person name="Nolan M."/>
            <person name="Hammon N."/>
            <person name="Deshpande S."/>
            <person name="Cheng J.F."/>
            <person name="Tapia R."/>
            <person name="Han C."/>
            <person name="Goodwin L."/>
            <person name="Pitluck S."/>
            <person name="Liolios K."/>
            <person name="Pagani I."/>
            <person name="Ivanova N."/>
            <person name="Mavromatis K."/>
            <person name="Chen A."/>
            <person name="Palaniappan K."/>
            <person name="Land M."/>
            <person name="Hauser L."/>
            <person name="Chang Y.J."/>
            <person name="Jeffries C.D."/>
            <person name="Detter J.C."/>
            <person name="Brambilla E."/>
            <person name="Rohde M."/>
            <person name="Goker M."/>
            <person name="Woyke T."/>
            <person name="Bristow J."/>
            <person name="Eisen J.A."/>
            <person name="Markowitz V."/>
            <person name="Hugenholtz P."/>
            <person name="Kyrpides N.C."/>
            <person name="Klenk H.P."/>
            <person name="Lucas S."/>
        </authorList>
    </citation>
    <scope>NUCLEOTIDE SEQUENCE [LARGE SCALE GENOMIC DNA]</scope>
    <source>
        <strain evidence="2">ATCC 35417 / DSM 20613 / JCM 6297 / CCUG 15421 / P 36-108</strain>
    </source>
</reference>
<dbReference type="KEGG" id="bhl:Bache_2462"/>
<dbReference type="PATRIC" id="fig|693979.3.peg.2578"/>
<name>E6SUT2_BACT6</name>
<dbReference type="Proteomes" id="UP000008630">
    <property type="component" value="Chromosome"/>
</dbReference>
<sequence>MMLYKEQDVMLFYKEGSERANEVLEFLTRPKMKPKVDYKDRKTVLGVLVHQLINKKKGKGLIGVRQTAKALHQAIDFMDADGGKKPVGVECIAAELNALYHEMYPE</sequence>
<dbReference type="HOGENOM" id="CLU_2231082_0_0_10"/>
<organism evidence="1 2">
    <name type="scientific">Bacteroides helcogenes (strain ATCC 35417 / DSM 20613 / JCM 6297 / CCUG 15421 / P 36-108)</name>
    <dbReference type="NCBI Taxonomy" id="693979"/>
    <lineage>
        <taxon>Bacteria</taxon>
        <taxon>Pseudomonadati</taxon>
        <taxon>Bacteroidota</taxon>
        <taxon>Bacteroidia</taxon>
        <taxon>Bacteroidales</taxon>
        <taxon>Bacteroidaceae</taxon>
        <taxon>Bacteroides</taxon>
    </lineage>
</organism>